<reference evidence="1 2" key="1">
    <citation type="submission" date="2017-08" db="EMBL/GenBank/DDBJ databases">
        <title>Infants hospitalized years apart are colonized by the same room-sourced microbial strains.</title>
        <authorList>
            <person name="Brooks B."/>
            <person name="Olm M.R."/>
            <person name="Firek B.A."/>
            <person name="Baker R."/>
            <person name="Thomas B.C."/>
            <person name="Morowitz M.J."/>
            <person name="Banfield J.F."/>
        </authorList>
    </citation>
    <scope>NUCLEOTIDE SEQUENCE [LARGE SCALE GENOMIC DNA]</scope>
    <source>
        <strain evidence="1">S2_003_000_R2_14</strain>
    </source>
</reference>
<name>A0A2W5SU89_9BACT</name>
<evidence type="ECO:0008006" key="3">
    <source>
        <dbReference type="Google" id="ProtNLM"/>
    </source>
</evidence>
<comment type="caution">
    <text evidence="1">The sequence shown here is derived from an EMBL/GenBank/DDBJ whole genome shotgun (WGS) entry which is preliminary data.</text>
</comment>
<sequence length="113" mass="12269">MLKPRRVQRLKEVLPDIQGAAQLISGEGGWRTVASQGEVNVDWALSVLRVGEARLYDDFETDTEEVEAVLTTAESTHVVVADGRGAVVLRIERNANLGMALGYAHQVVRSGVV</sequence>
<dbReference type="EMBL" id="QFQP01000047">
    <property type="protein sequence ID" value="PZR05217.1"/>
    <property type="molecule type" value="Genomic_DNA"/>
</dbReference>
<gene>
    <name evidence="1" type="ORF">DI536_32785</name>
</gene>
<dbReference type="AlphaFoldDB" id="A0A2W5SU89"/>
<protein>
    <recommendedName>
        <fullName evidence="3">Roadblock/LAMTOR2 domain-containing protein</fullName>
    </recommendedName>
</protein>
<organism evidence="1 2">
    <name type="scientific">Archangium gephyra</name>
    <dbReference type="NCBI Taxonomy" id="48"/>
    <lineage>
        <taxon>Bacteria</taxon>
        <taxon>Pseudomonadati</taxon>
        <taxon>Myxococcota</taxon>
        <taxon>Myxococcia</taxon>
        <taxon>Myxococcales</taxon>
        <taxon>Cystobacterineae</taxon>
        <taxon>Archangiaceae</taxon>
        <taxon>Archangium</taxon>
    </lineage>
</organism>
<accession>A0A2W5SU89</accession>
<evidence type="ECO:0000313" key="2">
    <source>
        <dbReference type="Proteomes" id="UP000249061"/>
    </source>
</evidence>
<dbReference type="Proteomes" id="UP000249061">
    <property type="component" value="Unassembled WGS sequence"/>
</dbReference>
<evidence type="ECO:0000313" key="1">
    <source>
        <dbReference type="EMBL" id="PZR05217.1"/>
    </source>
</evidence>
<proteinExistence type="predicted"/>